<reference evidence="2" key="1">
    <citation type="submission" date="2022-11" db="EMBL/GenBank/DDBJ databases">
        <title>Minimal conservation of predation-associated metabolite biosynthetic gene clusters underscores biosynthetic potential of Myxococcota including descriptions for ten novel species: Archangium lansinium sp. nov., Myxococcus landrumus sp. nov., Nannocystis bai.</title>
        <authorList>
            <person name="Ahearne A."/>
            <person name="Stevens C."/>
            <person name="Dowd S."/>
        </authorList>
    </citation>
    <scope>NUCLEOTIDE SEQUENCE</scope>
    <source>
        <strain evidence="2">Fl3</strain>
    </source>
</reference>
<feature type="domain" description="Protein kinase" evidence="1">
    <location>
        <begin position="14"/>
        <end position="274"/>
    </location>
</feature>
<accession>A0ABY7HJM1</accession>
<dbReference type="SMART" id="SM00220">
    <property type="entry name" value="S_TKc"/>
    <property type="match status" value="1"/>
</dbReference>
<dbReference type="InterPro" id="IPR050285">
    <property type="entry name" value="STE20_Ser/Thr_kinase"/>
</dbReference>
<dbReference type="Proteomes" id="UP001164459">
    <property type="component" value="Chromosome"/>
</dbReference>
<keyword evidence="3" id="KW-1185">Reference proteome</keyword>
<keyword evidence="2" id="KW-0808">Transferase</keyword>
<keyword evidence="2" id="KW-0418">Kinase</keyword>
<dbReference type="CDD" id="cd14014">
    <property type="entry name" value="STKc_PknB_like"/>
    <property type="match status" value="1"/>
</dbReference>
<dbReference type="PROSITE" id="PS50011">
    <property type="entry name" value="PROTEIN_KINASE_DOM"/>
    <property type="match status" value="1"/>
</dbReference>
<evidence type="ECO:0000313" key="3">
    <source>
        <dbReference type="Proteomes" id="UP001164459"/>
    </source>
</evidence>
<evidence type="ECO:0000313" key="2">
    <source>
        <dbReference type="EMBL" id="WAS99536.1"/>
    </source>
</evidence>
<dbReference type="RefSeq" id="WP_269041894.1">
    <property type="nucleotide sequence ID" value="NZ_CP114040.1"/>
</dbReference>
<dbReference type="PANTHER" id="PTHR48015:SF16">
    <property type="entry name" value="SERINE_THREONINE-PROTEIN KINASE SULU"/>
    <property type="match status" value="1"/>
</dbReference>
<dbReference type="Gene3D" id="1.10.510.10">
    <property type="entry name" value="Transferase(Phosphotransferase) domain 1"/>
    <property type="match status" value="1"/>
</dbReference>
<protein>
    <submittedName>
        <fullName evidence="2">Serine/threonine-protein kinase</fullName>
    </submittedName>
</protein>
<sequence length="285" mass="31887">MTVVTWLPKYLPGISNLRGLLEGGQKWVFSATHSTDGEVVIKLIKPHTADERVRREILAVKEINSTRVPRIFEDGVLRGTPLGFDVIWLREQRILGENVKQILQRSTLSQKEILALCRHVLEALVDMGHARIVHRDIKPENIIRSADGSYWLIDFGIARHLDLSSLTATAALGGPGTLGYAPPEQYRNKKRDLDGRADLFALAVTLVECISGKHPYVDGARDAPMVLKRIEGAPLPIPKISWNRGRQFADFLTAMGQRRVDCRPRDASDALMWLQELQDTFAGSP</sequence>
<evidence type="ECO:0000259" key="1">
    <source>
        <dbReference type="PROSITE" id="PS50011"/>
    </source>
</evidence>
<dbReference type="Pfam" id="PF00069">
    <property type="entry name" value="Pkinase"/>
    <property type="match status" value="1"/>
</dbReference>
<name>A0ABY7HJM1_9BACT</name>
<dbReference type="SUPFAM" id="SSF56112">
    <property type="entry name" value="Protein kinase-like (PK-like)"/>
    <property type="match status" value="1"/>
</dbReference>
<dbReference type="InterPro" id="IPR011009">
    <property type="entry name" value="Kinase-like_dom_sf"/>
</dbReference>
<proteinExistence type="predicted"/>
<dbReference type="PANTHER" id="PTHR48015">
    <property type="entry name" value="SERINE/THREONINE-PROTEIN KINASE TAO"/>
    <property type="match status" value="1"/>
</dbReference>
<dbReference type="InterPro" id="IPR000719">
    <property type="entry name" value="Prot_kinase_dom"/>
</dbReference>
<dbReference type="GO" id="GO:0016301">
    <property type="term" value="F:kinase activity"/>
    <property type="evidence" value="ECO:0007669"/>
    <property type="project" value="UniProtKB-KW"/>
</dbReference>
<dbReference type="EMBL" id="CP114040">
    <property type="protein sequence ID" value="WAS99536.1"/>
    <property type="molecule type" value="Genomic_DNA"/>
</dbReference>
<organism evidence="2 3">
    <name type="scientific">Nannocystis punicea</name>
    <dbReference type="NCBI Taxonomy" id="2995304"/>
    <lineage>
        <taxon>Bacteria</taxon>
        <taxon>Pseudomonadati</taxon>
        <taxon>Myxococcota</taxon>
        <taxon>Polyangia</taxon>
        <taxon>Nannocystales</taxon>
        <taxon>Nannocystaceae</taxon>
        <taxon>Nannocystis</taxon>
    </lineage>
</organism>
<gene>
    <name evidence="2" type="ORF">O0S08_35730</name>
</gene>